<dbReference type="EMBL" id="QFQP01000050">
    <property type="protein sequence ID" value="PZR04933.1"/>
    <property type="molecule type" value="Genomic_DNA"/>
</dbReference>
<keyword evidence="3" id="KW-0732">Signal</keyword>
<feature type="domain" description="Cytochrome c" evidence="7">
    <location>
        <begin position="584"/>
        <end position="690"/>
    </location>
</feature>
<dbReference type="Proteomes" id="UP000249061">
    <property type="component" value="Unassembled WGS sequence"/>
</dbReference>
<keyword evidence="1 6" id="KW-0349">Heme</keyword>
<dbReference type="InterPro" id="IPR011045">
    <property type="entry name" value="N2O_reductase_N"/>
</dbReference>
<dbReference type="GO" id="GO:0009055">
    <property type="term" value="F:electron transfer activity"/>
    <property type="evidence" value="ECO:0007669"/>
    <property type="project" value="InterPro"/>
</dbReference>
<dbReference type="InterPro" id="IPR036909">
    <property type="entry name" value="Cyt_c-like_dom_sf"/>
</dbReference>
<accession>A0A2W5SVY6</accession>
<evidence type="ECO:0000256" key="4">
    <source>
        <dbReference type="ARBA" id="ARBA00023002"/>
    </source>
</evidence>
<dbReference type="InterPro" id="IPR015943">
    <property type="entry name" value="WD40/YVTN_repeat-like_dom_sf"/>
</dbReference>
<dbReference type="GO" id="GO:0020037">
    <property type="term" value="F:heme binding"/>
    <property type="evidence" value="ECO:0007669"/>
    <property type="project" value="InterPro"/>
</dbReference>
<protein>
    <recommendedName>
        <fullName evidence="7">Cytochrome c domain-containing protein</fullName>
    </recommendedName>
</protein>
<evidence type="ECO:0000256" key="1">
    <source>
        <dbReference type="ARBA" id="ARBA00022617"/>
    </source>
</evidence>
<name>A0A2W5SVY6_9BACT</name>
<dbReference type="InterPro" id="IPR009056">
    <property type="entry name" value="Cyt_c-like_dom"/>
</dbReference>
<dbReference type="PROSITE" id="PS51007">
    <property type="entry name" value="CYTC"/>
    <property type="match status" value="1"/>
</dbReference>
<reference evidence="8 9" key="1">
    <citation type="submission" date="2017-08" db="EMBL/GenBank/DDBJ databases">
        <title>Infants hospitalized years apart are colonized by the same room-sourced microbial strains.</title>
        <authorList>
            <person name="Brooks B."/>
            <person name="Olm M.R."/>
            <person name="Firek B.A."/>
            <person name="Baker R."/>
            <person name="Thomas B.C."/>
            <person name="Morowitz M.J."/>
            <person name="Banfield J.F."/>
        </authorList>
    </citation>
    <scope>NUCLEOTIDE SEQUENCE [LARGE SCALE GENOMIC DNA]</scope>
    <source>
        <strain evidence="8">S2_003_000_R2_14</strain>
    </source>
</reference>
<dbReference type="Gene3D" id="2.130.10.10">
    <property type="entry name" value="YVTN repeat-like/Quinoprotein amine dehydrogenase"/>
    <property type="match status" value="2"/>
</dbReference>
<dbReference type="SUPFAM" id="SSF50974">
    <property type="entry name" value="Nitrous oxide reductase, N-terminal domain"/>
    <property type="match status" value="1"/>
</dbReference>
<dbReference type="AlphaFoldDB" id="A0A2W5SVY6"/>
<keyword evidence="4" id="KW-0560">Oxidoreductase</keyword>
<sequence>MAVRTTDGQDVAVFQRRFRKFFGAGAHMNWFKRSMVVGAVAAAMAFSGCRPEGNASPSRASGSVALSNDDSTVFAVDSDNGVLAVIDAETKEVRTVKVGEQPARVIVDVNDTAFVSNRGSRSVSVIRKGDTAESARIAVGVEPTGMAITPYGKTLLVVSATSLERPDVGTLTAIDVGTLEKKWELEVGEEPRAVAAIAGDRALVTLYKQGELVEVDLKTGTTISARSGIYDRANATRLDGTGGFGGTTSTFRPRAMSDLVVTNDGKRVFAPVVWAREDAIGRVPSRFGGYYAAGGPCNIGAVATAGIVTVDTGAAPQPQVDDLTSCFTTGTNSEQKNFPATTLASQAGTPETAIQGPTAGVIDPSGQWLMVLSRESKNIAFMPAWKRTGTNIDFETTGTSVRTVQAINGAGADGIAITSDFKRAFVYSQFDHKLEVFKGEGTGAGATIVPEATIQVAQDIATMSPSQIQGRKLFFDAKDTRMSSAQTTVACSTCHLEGREDGHVWNFPDGARQTPSLAGRKLLATAPFHWSGEFGTIDQFNSHTIIERMGGEGLDAVTAAKLDSFIDAMPLPENPLRVAMANTELETKGKAAFEKAQCGTCHSGDALTDNSNADVGTLRLSGANPDNGVVMSKGFNVPSLLGIGRTAPYLHDGSSLTLEARVTNGDSLHGNTRVLNAEEKTALVAYLKSL</sequence>
<evidence type="ECO:0000256" key="3">
    <source>
        <dbReference type="ARBA" id="ARBA00022729"/>
    </source>
</evidence>
<dbReference type="GO" id="GO:0046872">
    <property type="term" value="F:metal ion binding"/>
    <property type="evidence" value="ECO:0007669"/>
    <property type="project" value="UniProtKB-KW"/>
</dbReference>
<evidence type="ECO:0000313" key="8">
    <source>
        <dbReference type="EMBL" id="PZR04933.1"/>
    </source>
</evidence>
<evidence type="ECO:0000256" key="5">
    <source>
        <dbReference type="ARBA" id="ARBA00023004"/>
    </source>
</evidence>
<dbReference type="InterPro" id="IPR051395">
    <property type="entry name" value="Cytochrome_c_Peroxidase/MauG"/>
</dbReference>
<evidence type="ECO:0000256" key="2">
    <source>
        <dbReference type="ARBA" id="ARBA00022723"/>
    </source>
</evidence>
<comment type="caution">
    <text evidence="8">The sequence shown here is derived from an EMBL/GenBank/DDBJ whole genome shotgun (WGS) entry which is preliminary data.</text>
</comment>
<gene>
    <name evidence="8" type="ORF">DI536_33295</name>
</gene>
<dbReference type="PANTHER" id="PTHR30600:SF10">
    <property type="entry name" value="BLL6722 PROTEIN"/>
    <property type="match status" value="1"/>
</dbReference>
<evidence type="ECO:0000259" key="7">
    <source>
        <dbReference type="PROSITE" id="PS51007"/>
    </source>
</evidence>
<organism evidence="8 9">
    <name type="scientific">Archangium gephyra</name>
    <dbReference type="NCBI Taxonomy" id="48"/>
    <lineage>
        <taxon>Bacteria</taxon>
        <taxon>Pseudomonadati</taxon>
        <taxon>Myxococcota</taxon>
        <taxon>Myxococcia</taxon>
        <taxon>Myxococcales</taxon>
        <taxon>Cystobacterineae</taxon>
        <taxon>Archangiaceae</taxon>
        <taxon>Archangium</taxon>
    </lineage>
</organism>
<dbReference type="SUPFAM" id="SSF46626">
    <property type="entry name" value="Cytochrome c"/>
    <property type="match status" value="2"/>
</dbReference>
<keyword evidence="5 6" id="KW-0408">Iron</keyword>
<keyword evidence="2 6" id="KW-0479">Metal-binding</keyword>
<dbReference type="PANTHER" id="PTHR30600">
    <property type="entry name" value="CYTOCHROME C PEROXIDASE-RELATED"/>
    <property type="match status" value="1"/>
</dbReference>
<proteinExistence type="predicted"/>
<dbReference type="GO" id="GO:0004130">
    <property type="term" value="F:cytochrome-c peroxidase activity"/>
    <property type="evidence" value="ECO:0007669"/>
    <property type="project" value="TreeGrafter"/>
</dbReference>
<evidence type="ECO:0000313" key="9">
    <source>
        <dbReference type="Proteomes" id="UP000249061"/>
    </source>
</evidence>
<dbReference type="Gene3D" id="1.10.760.10">
    <property type="entry name" value="Cytochrome c-like domain"/>
    <property type="match status" value="1"/>
</dbReference>
<evidence type="ECO:0000256" key="6">
    <source>
        <dbReference type="PROSITE-ProRule" id="PRU00433"/>
    </source>
</evidence>